<organism evidence="1 2">
    <name type="scientific">Sphingomonas citri</name>
    <dbReference type="NCBI Taxonomy" id="2862499"/>
    <lineage>
        <taxon>Bacteria</taxon>
        <taxon>Pseudomonadati</taxon>
        <taxon>Pseudomonadota</taxon>
        <taxon>Alphaproteobacteria</taxon>
        <taxon>Sphingomonadales</taxon>
        <taxon>Sphingomonadaceae</taxon>
        <taxon>Sphingomonas</taxon>
    </lineage>
</organism>
<sequence>MIEEPVKDFVISIPLSATFFSEPLATACASMAHTNSNTVDFIGSLTH</sequence>
<keyword evidence="2" id="KW-1185">Reference proteome</keyword>
<name>A0ABS7BQE7_9SPHN</name>
<protein>
    <submittedName>
        <fullName evidence="1">Uncharacterized protein</fullName>
    </submittedName>
</protein>
<dbReference type="RefSeq" id="WP_219749197.1">
    <property type="nucleotide sequence ID" value="NZ_JAHXZN010000004.1"/>
</dbReference>
<gene>
    <name evidence="1" type="ORF">KZ820_13920</name>
</gene>
<accession>A0ABS7BQE7</accession>
<dbReference type="Proteomes" id="UP000759103">
    <property type="component" value="Unassembled WGS sequence"/>
</dbReference>
<dbReference type="EMBL" id="JAHXZN010000004">
    <property type="protein sequence ID" value="MBW6531835.1"/>
    <property type="molecule type" value="Genomic_DNA"/>
</dbReference>
<comment type="caution">
    <text evidence="1">The sequence shown here is derived from an EMBL/GenBank/DDBJ whole genome shotgun (WGS) entry which is preliminary data.</text>
</comment>
<proteinExistence type="predicted"/>
<evidence type="ECO:0000313" key="1">
    <source>
        <dbReference type="EMBL" id="MBW6531835.1"/>
    </source>
</evidence>
<reference evidence="1 2" key="1">
    <citation type="submission" date="2021-07" db="EMBL/GenBank/DDBJ databases">
        <title>Sphingomonas sp.</title>
        <authorList>
            <person name="Feng G."/>
            <person name="Li J."/>
            <person name="Pan M."/>
        </authorList>
    </citation>
    <scope>NUCLEOTIDE SEQUENCE [LARGE SCALE GENOMIC DNA]</scope>
    <source>
        <strain evidence="1 2">RRHST34</strain>
    </source>
</reference>
<evidence type="ECO:0000313" key="2">
    <source>
        <dbReference type="Proteomes" id="UP000759103"/>
    </source>
</evidence>